<evidence type="ECO:0000313" key="2">
    <source>
        <dbReference type="Proteomes" id="UP000287853"/>
    </source>
</evidence>
<accession>A0A3S3R1X9</accession>
<organism evidence="1 2">
    <name type="scientific">Candidatus Electrothrix aarhusensis</name>
    <dbReference type="NCBI Taxonomy" id="1859131"/>
    <lineage>
        <taxon>Bacteria</taxon>
        <taxon>Pseudomonadati</taxon>
        <taxon>Thermodesulfobacteriota</taxon>
        <taxon>Desulfobulbia</taxon>
        <taxon>Desulfobulbales</taxon>
        <taxon>Desulfobulbaceae</taxon>
        <taxon>Candidatus Electrothrix</taxon>
    </lineage>
</organism>
<name>A0A3S3R1X9_9BACT</name>
<reference evidence="1 2" key="1">
    <citation type="submission" date="2017-01" db="EMBL/GenBank/DDBJ databases">
        <title>The cable genome- insights into the physiology and evolution of filamentous bacteria capable of sulfide oxidation via long distance electron transfer.</title>
        <authorList>
            <person name="Schreiber L."/>
            <person name="Bjerg J.T."/>
            <person name="Boggild A."/>
            <person name="Van De Vossenberg J."/>
            <person name="Meysman F."/>
            <person name="Nielsen L.P."/>
            <person name="Schramm A."/>
            <person name="Kjeldsen K.U."/>
        </authorList>
    </citation>
    <scope>NUCLEOTIDE SEQUENCE [LARGE SCALE GENOMIC DNA]</scope>
    <source>
        <strain evidence="1">MCF</strain>
    </source>
</reference>
<sequence length="67" mass="7881">MCPVMPALHVVLKIFRGYIEIVRHFNKSFCASEPPFLYTPFSDRDEFYDRITLFGYHNFSVVGSLFN</sequence>
<protein>
    <submittedName>
        <fullName evidence="1">Uncharacterized protein</fullName>
    </submittedName>
</protein>
<evidence type="ECO:0000313" key="1">
    <source>
        <dbReference type="EMBL" id="RWX48132.1"/>
    </source>
</evidence>
<gene>
    <name evidence="1" type="ORF">H206_05308</name>
</gene>
<dbReference type="Proteomes" id="UP000287853">
    <property type="component" value="Unassembled WGS sequence"/>
</dbReference>
<proteinExistence type="predicted"/>
<keyword evidence="2" id="KW-1185">Reference proteome</keyword>
<dbReference type="EMBL" id="MTKO01000006">
    <property type="protein sequence ID" value="RWX48132.1"/>
    <property type="molecule type" value="Genomic_DNA"/>
</dbReference>
<dbReference type="AlphaFoldDB" id="A0A3S3R1X9"/>
<comment type="caution">
    <text evidence="1">The sequence shown here is derived from an EMBL/GenBank/DDBJ whole genome shotgun (WGS) entry which is preliminary data.</text>
</comment>